<dbReference type="PIRSF" id="PIRSF001221">
    <property type="entry name" value="Amidase_fungi"/>
    <property type="match status" value="1"/>
</dbReference>
<evidence type="ECO:0000256" key="3">
    <source>
        <dbReference type="ARBA" id="ARBA00012739"/>
    </source>
</evidence>
<keyword evidence="12" id="KW-0808">Transferase</keyword>
<sequence length="494" mass="53154">MKLHEMTIQQARAELDGGAVTSADLVDELLGRIERLDSDLGAYITVDAEGAKRSAREADKRIAAGERLPLLGIPIALKDLLCTRGVRTTCGSKILENFVPEYDATVVKILKDAGAVIIGKTNLDEFAMGSSTENSGFHITRNPWNRDCVPGGSSGGSAAAMAAGMCTAALGTDTGGSIRQPASHCGVVGLKPTYGRVSRFGLVSYASSLDQIGPITRDVTDAALLMNVICGHDPRDSTSADVDTPDFMSAIQSFDQDKSSSLKGMKAGIPKEFMSVKGLDPDVEAAFNNARKVLEDQGVEMIEISLPQTDYAVAAYYVIAPSEASSNLARFDGVRYGFRDRNASDLIDMYKKTKSRGFGAEVQRRIITGTYALSAGYYDAYYGRATRVRSMIREDFSKAFKECDIIISPVAPTPAFRIGENVDDPLTMYLTDIFTLSTNMAGLPGLSVPCGFSSEGLPIGFQIMADRFNEIPLLKAGYGLERALEISVKPQLIY</sequence>
<dbReference type="GO" id="GO:0005524">
    <property type="term" value="F:ATP binding"/>
    <property type="evidence" value="ECO:0007669"/>
    <property type="project" value="UniProtKB-KW"/>
</dbReference>
<evidence type="ECO:0000313" key="12">
    <source>
        <dbReference type="EMBL" id="SLM29321.1"/>
    </source>
</evidence>
<keyword evidence="8 10" id="KW-0648">Protein biosynthesis</keyword>
<dbReference type="STRING" id="1246637.MTBBW1_1740052"/>
<dbReference type="HAMAP" id="MF_00120">
    <property type="entry name" value="GatA"/>
    <property type="match status" value="1"/>
</dbReference>
<evidence type="ECO:0000259" key="11">
    <source>
        <dbReference type="Pfam" id="PF01425"/>
    </source>
</evidence>
<keyword evidence="6 10" id="KW-0547">Nucleotide-binding</keyword>
<dbReference type="RefSeq" id="WP_080806191.1">
    <property type="nucleotide sequence ID" value="NZ_LT828552.1"/>
</dbReference>
<evidence type="ECO:0000256" key="8">
    <source>
        <dbReference type="ARBA" id="ARBA00022917"/>
    </source>
</evidence>
<feature type="domain" description="Amidase" evidence="11">
    <location>
        <begin position="24"/>
        <end position="473"/>
    </location>
</feature>
<dbReference type="OrthoDB" id="9811471at2"/>
<keyword evidence="5 10" id="KW-0436">Ligase</keyword>
<dbReference type="PROSITE" id="PS00571">
    <property type="entry name" value="AMIDASES"/>
    <property type="match status" value="1"/>
</dbReference>
<name>A0A1W1HA18_9BACT</name>
<dbReference type="PANTHER" id="PTHR11895">
    <property type="entry name" value="TRANSAMIDASE"/>
    <property type="match status" value="1"/>
</dbReference>
<dbReference type="Proteomes" id="UP000191931">
    <property type="component" value="Unassembled WGS sequence"/>
</dbReference>
<comment type="subunit">
    <text evidence="2 10">Heterotrimer of A, B and C subunits.</text>
</comment>
<dbReference type="Gene3D" id="3.90.1300.10">
    <property type="entry name" value="Amidase signature (AS) domain"/>
    <property type="match status" value="1"/>
</dbReference>
<dbReference type="InterPro" id="IPR036928">
    <property type="entry name" value="AS_sf"/>
</dbReference>
<evidence type="ECO:0000256" key="1">
    <source>
        <dbReference type="ARBA" id="ARBA00008069"/>
    </source>
</evidence>
<dbReference type="Pfam" id="PF01425">
    <property type="entry name" value="Amidase"/>
    <property type="match status" value="1"/>
</dbReference>
<dbReference type="InterPro" id="IPR000120">
    <property type="entry name" value="Amidase"/>
</dbReference>
<feature type="active site" description="Acyl-ester intermediate" evidence="10">
    <location>
        <position position="177"/>
    </location>
</feature>
<dbReference type="InterPro" id="IPR004412">
    <property type="entry name" value="GatA"/>
</dbReference>
<comment type="catalytic activity">
    <reaction evidence="9 10">
        <text>L-glutamyl-tRNA(Gln) + L-glutamine + ATP + H2O = L-glutaminyl-tRNA(Gln) + L-glutamate + ADP + phosphate + H(+)</text>
        <dbReference type="Rhea" id="RHEA:17521"/>
        <dbReference type="Rhea" id="RHEA-COMP:9681"/>
        <dbReference type="Rhea" id="RHEA-COMP:9684"/>
        <dbReference type="ChEBI" id="CHEBI:15377"/>
        <dbReference type="ChEBI" id="CHEBI:15378"/>
        <dbReference type="ChEBI" id="CHEBI:29985"/>
        <dbReference type="ChEBI" id="CHEBI:30616"/>
        <dbReference type="ChEBI" id="CHEBI:43474"/>
        <dbReference type="ChEBI" id="CHEBI:58359"/>
        <dbReference type="ChEBI" id="CHEBI:78520"/>
        <dbReference type="ChEBI" id="CHEBI:78521"/>
        <dbReference type="ChEBI" id="CHEBI:456216"/>
        <dbReference type="EC" id="6.3.5.7"/>
    </reaction>
</comment>
<dbReference type="GO" id="GO:0050567">
    <property type="term" value="F:glutaminyl-tRNA synthase (glutamine-hydrolyzing) activity"/>
    <property type="evidence" value="ECO:0007669"/>
    <property type="project" value="UniProtKB-UniRule"/>
</dbReference>
<evidence type="ECO:0000256" key="5">
    <source>
        <dbReference type="ARBA" id="ARBA00022598"/>
    </source>
</evidence>
<dbReference type="SUPFAM" id="SSF75304">
    <property type="entry name" value="Amidase signature (AS) enzymes"/>
    <property type="match status" value="1"/>
</dbReference>
<dbReference type="PANTHER" id="PTHR11895:SF151">
    <property type="entry name" value="GLUTAMYL-TRNA(GLN) AMIDOTRANSFERASE SUBUNIT A"/>
    <property type="match status" value="1"/>
</dbReference>
<dbReference type="AlphaFoldDB" id="A0A1W1HA18"/>
<dbReference type="EC" id="6.3.5.7" evidence="3 10"/>
<reference evidence="12 13" key="1">
    <citation type="submission" date="2017-03" db="EMBL/GenBank/DDBJ databases">
        <authorList>
            <person name="Afonso C.L."/>
            <person name="Miller P.J."/>
            <person name="Scott M.A."/>
            <person name="Spackman E."/>
            <person name="Goraichik I."/>
            <person name="Dimitrov K.M."/>
            <person name="Suarez D.L."/>
            <person name="Swayne D.E."/>
        </authorList>
    </citation>
    <scope>NUCLEOTIDE SEQUENCE [LARGE SCALE GENOMIC DNA]</scope>
    <source>
        <strain evidence="12">PRJEB14757</strain>
    </source>
</reference>
<keyword evidence="13" id="KW-1185">Reference proteome</keyword>
<evidence type="ECO:0000256" key="4">
    <source>
        <dbReference type="ARBA" id="ARBA00014428"/>
    </source>
</evidence>
<feature type="active site" description="Charge relay system" evidence="10">
    <location>
        <position position="78"/>
    </location>
</feature>
<evidence type="ECO:0000256" key="2">
    <source>
        <dbReference type="ARBA" id="ARBA00011123"/>
    </source>
</evidence>
<accession>A0A1W1HA18</accession>
<dbReference type="GO" id="GO:0006412">
    <property type="term" value="P:translation"/>
    <property type="evidence" value="ECO:0007669"/>
    <property type="project" value="UniProtKB-UniRule"/>
</dbReference>
<proteinExistence type="inferred from homology"/>
<gene>
    <name evidence="10 12" type="primary">gatA</name>
    <name evidence="12" type="ORF">MTBBW1_1740052</name>
</gene>
<evidence type="ECO:0000256" key="6">
    <source>
        <dbReference type="ARBA" id="ARBA00022741"/>
    </source>
</evidence>
<dbReference type="InterPro" id="IPR020556">
    <property type="entry name" value="Amidase_CS"/>
</dbReference>
<keyword evidence="7 10" id="KW-0067">ATP-binding</keyword>
<feature type="active site" description="Charge relay system" evidence="10">
    <location>
        <position position="153"/>
    </location>
</feature>
<protein>
    <recommendedName>
        <fullName evidence="4 10">Glutamyl-tRNA(Gln) amidotransferase subunit A</fullName>
        <shortName evidence="10">Glu-ADT subunit A</shortName>
        <ecNumber evidence="3 10">6.3.5.7</ecNumber>
    </recommendedName>
</protein>
<dbReference type="GO" id="GO:0016740">
    <property type="term" value="F:transferase activity"/>
    <property type="evidence" value="ECO:0007669"/>
    <property type="project" value="UniProtKB-KW"/>
</dbReference>
<evidence type="ECO:0000313" key="13">
    <source>
        <dbReference type="Proteomes" id="UP000191931"/>
    </source>
</evidence>
<evidence type="ECO:0000256" key="7">
    <source>
        <dbReference type="ARBA" id="ARBA00022840"/>
    </source>
</evidence>
<dbReference type="InterPro" id="IPR023631">
    <property type="entry name" value="Amidase_dom"/>
</dbReference>
<dbReference type="NCBIfam" id="TIGR00132">
    <property type="entry name" value="gatA"/>
    <property type="match status" value="1"/>
</dbReference>
<dbReference type="GO" id="GO:0030956">
    <property type="term" value="C:glutamyl-tRNA(Gln) amidotransferase complex"/>
    <property type="evidence" value="ECO:0007669"/>
    <property type="project" value="InterPro"/>
</dbReference>
<comment type="function">
    <text evidence="10">Allows the formation of correctly charged Gln-tRNA(Gln) through the transamidation of misacylated Glu-tRNA(Gln) in organisms which lack glutaminyl-tRNA synthetase. The reaction takes place in the presence of glutamine and ATP through an activated gamma-phospho-Glu-tRNA(Gln).</text>
</comment>
<organism evidence="12 13">
    <name type="scientific">Desulfamplus magnetovallimortis</name>
    <dbReference type="NCBI Taxonomy" id="1246637"/>
    <lineage>
        <taxon>Bacteria</taxon>
        <taxon>Pseudomonadati</taxon>
        <taxon>Thermodesulfobacteriota</taxon>
        <taxon>Desulfobacteria</taxon>
        <taxon>Desulfobacterales</taxon>
        <taxon>Desulfobacteraceae</taxon>
        <taxon>Desulfamplus</taxon>
    </lineage>
</organism>
<dbReference type="EMBL" id="FWEV01000084">
    <property type="protein sequence ID" value="SLM29321.1"/>
    <property type="molecule type" value="Genomic_DNA"/>
</dbReference>
<evidence type="ECO:0000256" key="10">
    <source>
        <dbReference type="HAMAP-Rule" id="MF_00120"/>
    </source>
</evidence>
<evidence type="ECO:0000256" key="9">
    <source>
        <dbReference type="ARBA" id="ARBA00047407"/>
    </source>
</evidence>
<comment type="similarity">
    <text evidence="1 10">Belongs to the amidase family. GatA subfamily.</text>
</comment>